<organism evidence="2 3">
    <name type="scientific">Rhodopseudomonas palustris</name>
    <dbReference type="NCBI Taxonomy" id="1076"/>
    <lineage>
        <taxon>Bacteria</taxon>
        <taxon>Pseudomonadati</taxon>
        <taxon>Pseudomonadota</taxon>
        <taxon>Alphaproteobacteria</taxon>
        <taxon>Hyphomicrobiales</taxon>
        <taxon>Nitrobacteraceae</taxon>
        <taxon>Rhodopseudomonas</taxon>
    </lineage>
</organism>
<name>A0AAX3E1N9_RHOPL</name>
<dbReference type="AlphaFoldDB" id="A0AAX3E1N9"/>
<sequence length="81" mass="9527">MDLEQTRSEIAQLRDQIRRKQAELVQLQRAGIRTDDAESVLHRMQDRLDKLCADRDRLAGEQRRTYAGRDKLIRGPLARRV</sequence>
<evidence type="ECO:0000313" key="2">
    <source>
        <dbReference type="EMBL" id="UYO41000.1"/>
    </source>
</evidence>
<keyword evidence="1" id="KW-0175">Coiled coil</keyword>
<feature type="coiled-coil region" evidence="1">
    <location>
        <begin position="3"/>
        <end position="61"/>
    </location>
</feature>
<protein>
    <submittedName>
        <fullName evidence="2">Uncharacterized protein</fullName>
    </submittedName>
</protein>
<gene>
    <name evidence="2" type="ORF">KQX62_06770</name>
</gene>
<evidence type="ECO:0000313" key="3">
    <source>
        <dbReference type="Proteomes" id="UP001163166"/>
    </source>
</evidence>
<proteinExistence type="predicted"/>
<dbReference type="Proteomes" id="UP001163166">
    <property type="component" value="Chromosome"/>
</dbReference>
<evidence type="ECO:0000256" key="1">
    <source>
        <dbReference type="SAM" id="Coils"/>
    </source>
</evidence>
<dbReference type="RefSeq" id="WP_263990913.1">
    <property type="nucleotide sequence ID" value="NZ_CP076676.1"/>
</dbReference>
<reference evidence="2" key="1">
    <citation type="journal article" date="2022" name="Biol. Control">
        <title>In silico genomic analysis of Rhodopseudomonas palustris strains revealed potential biocontrol agents and crop yield enhancers.</title>
        <authorList>
            <person name="Surachat K."/>
            <person name="Kantachote D."/>
            <person name="Deachamag P."/>
            <person name="Wonglapsuwan M."/>
        </authorList>
    </citation>
    <scope>NUCLEOTIDE SEQUENCE</scope>
    <source>
        <strain evidence="2">TLS06</strain>
    </source>
</reference>
<dbReference type="EMBL" id="CP076676">
    <property type="protein sequence ID" value="UYO41000.1"/>
    <property type="molecule type" value="Genomic_DNA"/>
</dbReference>
<accession>A0AAX3E1N9</accession>